<evidence type="ECO:0000313" key="1">
    <source>
        <dbReference type="EMBL" id="KAG6943893.1"/>
    </source>
</evidence>
<evidence type="ECO:0000313" key="2">
    <source>
        <dbReference type="Proteomes" id="UP000709295"/>
    </source>
</evidence>
<organism evidence="1 2">
    <name type="scientific">Phytophthora aleatoria</name>
    <dbReference type="NCBI Taxonomy" id="2496075"/>
    <lineage>
        <taxon>Eukaryota</taxon>
        <taxon>Sar</taxon>
        <taxon>Stramenopiles</taxon>
        <taxon>Oomycota</taxon>
        <taxon>Peronosporomycetes</taxon>
        <taxon>Peronosporales</taxon>
        <taxon>Peronosporaceae</taxon>
        <taxon>Phytophthora</taxon>
    </lineage>
</organism>
<dbReference type="EMBL" id="JAENGY010002545">
    <property type="protein sequence ID" value="KAG6943893.1"/>
    <property type="molecule type" value="Genomic_DNA"/>
</dbReference>
<sequence>MVNRSPATFPTSRFTSHTFCRVGAQYRFVYVQPDRRWSLRMIKWWTGWGVSESTEALVQYVHDVTIQSEESALADCMASGKTCLHGSPSASYEACNGSTLCPLLRLTRYRTCTRKRSFFKLRLTILSSESIDLLK</sequence>
<comment type="caution">
    <text evidence="1">The sequence shown here is derived from an EMBL/GenBank/DDBJ whole genome shotgun (WGS) entry which is preliminary data.</text>
</comment>
<proteinExistence type="predicted"/>
<protein>
    <submittedName>
        <fullName evidence="1">Uncharacterized protein</fullName>
    </submittedName>
</protein>
<gene>
    <name evidence="1" type="ORF">JG688_00017378</name>
</gene>
<dbReference type="Proteomes" id="UP000709295">
    <property type="component" value="Unassembled WGS sequence"/>
</dbReference>
<accession>A0A8J5IQS8</accession>
<dbReference type="AlphaFoldDB" id="A0A8J5IQS8"/>
<reference evidence="1" key="1">
    <citation type="submission" date="2021-01" db="EMBL/GenBank/DDBJ databases">
        <title>Phytophthora aleatoria, a newly-described species from Pinus radiata is distinct from Phytophthora cactorum isolates based on comparative genomics.</title>
        <authorList>
            <person name="Mcdougal R."/>
            <person name="Panda P."/>
            <person name="Williams N."/>
            <person name="Studholme D.J."/>
        </authorList>
    </citation>
    <scope>NUCLEOTIDE SEQUENCE</scope>
    <source>
        <strain evidence="1">NZFS 4037</strain>
    </source>
</reference>
<keyword evidence="2" id="KW-1185">Reference proteome</keyword>
<name>A0A8J5IQS8_9STRA</name>